<dbReference type="KEGG" id="mprn:Q3V37_18855"/>
<organism evidence="2 3">
    <name type="scientific">Micromonospora profundi</name>
    <dbReference type="NCBI Taxonomy" id="1420889"/>
    <lineage>
        <taxon>Bacteria</taxon>
        <taxon>Bacillati</taxon>
        <taxon>Actinomycetota</taxon>
        <taxon>Actinomycetes</taxon>
        <taxon>Micromonosporales</taxon>
        <taxon>Micromonosporaceae</taxon>
        <taxon>Micromonospora</taxon>
    </lineage>
</organism>
<feature type="region of interest" description="Disordered" evidence="1">
    <location>
        <begin position="1"/>
        <end position="29"/>
    </location>
</feature>
<accession>A0AAJ6HNV3</accession>
<reference evidence="2 3" key="1">
    <citation type="submission" date="2023-07" db="EMBL/GenBank/DDBJ databases">
        <title>Micromonospora profundi TRM 95458 converts glycerol to a new osmotic compound.</title>
        <authorList>
            <person name="Lu D."/>
        </authorList>
    </citation>
    <scope>NUCLEOTIDE SEQUENCE [LARGE SCALE GENOMIC DNA]</scope>
    <source>
        <strain evidence="2 3">TRM95458</strain>
    </source>
</reference>
<evidence type="ECO:0000256" key="1">
    <source>
        <dbReference type="SAM" id="MobiDB-lite"/>
    </source>
</evidence>
<evidence type="ECO:0000313" key="2">
    <source>
        <dbReference type="EMBL" id="WLS43462.1"/>
    </source>
</evidence>
<dbReference type="EMBL" id="CP130472">
    <property type="protein sequence ID" value="WLS43462.1"/>
    <property type="molecule type" value="Genomic_DNA"/>
</dbReference>
<name>A0AAJ6HNV3_9ACTN</name>
<evidence type="ECO:0000313" key="3">
    <source>
        <dbReference type="Proteomes" id="UP001235874"/>
    </source>
</evidence>
<proteinExistence type="predicted"/>
<dbReference type="InterPro" id="IPR032584">
    <property type="entry name" value="DUF4913"/>
</dbReference>
<gene>
    <name evidence="2" type="ORF">Q3V37_18855</name>
</gene>
<dbReference type="Pfam" id="PF16259">
    <property type="entry name" value="DUF4913"/>
    <property type="match status" value="1"/>
</dbReference>
<dbReference type="RefSeq" id="WP_082377505.1">
    <property type="nucleotide sequence ID" value="NZ_CP130472.1"/>
</dbReference>
<dbReference type="Proteomes" id="UP001235874">
    <property type="component" value="Chromosome"/>
</dbReference>
<protein>
    <submittedName>
        <fullName evidence="2">DUF4913 domain-containing protein</fullName>
    </submittedName>
</protein>
<sequence>MLSPQEQQQAAEPAQPAGKPAPPATGAPAPRKPPFILYLEGDEYAEALRMLTMWVRHLLVPVYAREVASTAPWCSRWWLHPEAIAQLYGLWLAWQELTGPNAGLSGPANWHRDHLGPVMSTLRDPSGPFAGCKPGAHRAKEIPHVEPY</sequence>
<feature type="compositionally biased region" description="Pro residues" evidence="1">
    <location>
        <begin position="19"/>
        <end position="29"/>
    </location>
</feature>
<dbReference type="AlphaFoldDB" id="A0AAJ6HNV3"/>
<keyword evidence="3" id="KW-1185">Reference proteome</keyword>
<feature type="compositionally biased region" description="Low complexity" evidence="1">
    <location>
        <begin position="1"/>
        <end position="18"/>
    </location>
</feature>